<protein>
    <submittedName>
        <fullName evidence="2">DNA translocase, putative</fullName>
    </submittedName>
</protein>
<evidence type="ECO:0000313" key="3">
    <source>
        <dbReference type="Proteomes" id="UP000001542"/>
    </source>
</evidence>
<dbReference type="EMBL" id="DS113413">
    <property type="protein sequence ID" value="EAY06867.1"/>
    <property type="molecule type" value="Genomic_DNA"/>
</dbReference>
<feature type="signal peptide" evidence="1">
    <location>
        <begin position="1"/>
        <end position="18"/>
    </location>
</feature>
<proteinExistence type="predicted"/>
<reference evidence="2" key="2">
    <citation type="journal article" date="2007" name="Science">
        <title>Draft genome sequence of the sexually transmitted pathogen Trichomonas vaginalis.</title>
        <authorList>
            <person name="Carlton J.M."/>
            <person name="Hirt R.P."/>
            <person name="Silva J.C."/>
            <person name="Delcher A.L."/>
            <person name="Schatz M."/>
            <person name="Zhao Q."/>
            <person name="Wortman J.R."/>
            <person name="Bidwell S.L."/>
            <person name="Alsmark U.C.M."/>
            <person name="Besteiro S."/>
            <person name="Sicheritz-Ponten T."/>
            <person name="Noel C.J."/>
            <person name="Dacks J.B."/>
            <person name="Foster P.G."/>
            <person name="Simillion C."/>
            <person name="Van de Peer Y."/>
            <person name="Miranda-Saavedra D."/>
            <person name="Barton G.J."/>
            <person name="Westrop G.D."/>
            <person name="Mueller S."/>
            <person name="Dessi D."/>
            <person name="Fiori P.L."/>
            <person name="Ren Q."/>
            <person name="Paulsen I."/>
            <person name="Zhang H."/>
            <person name="Bastida-Corcuera F.D."/>
            <person name="Simoes-Barbosa A."/>
            <person name="Brown M.T."/>
            <person name="Hayes R.D."/>
            <person name="Mukherjee M."/>
            <person name="Okumura C.Y."/>
            <person name="Schneider R."/>
            <person name="Smith A.J."/>
            <person name="Vanacova S."/>
            <person name="Villalvazo M."/>
            <person name="Haas B.J."/>
            <person name="Pertea M."/>
            <person name="Feldblyum T.V."/>
            <person name="Utterback T.R."/>
            <person name="Shu C.L."/>
            <person name="Osoegawa K."/>
            <person name="de Jong P.J."/>
            <person name="Hrdy I."/>
            <person name="Horvathova L."/>
            <person name="Zubacova Z."/>
            <person name="Dolezal P."/>
            <person name="Malik S.B."/>
            <person name="Logsdon J.M. Jr."/>
            <person name="Henze K."/>
            <person name="Gupta A."/>
            <person name="Wang C.C."/>
            <person name="Dunne R.L."/>
            <person name="Upcroft J.A."/>
            <person name="Upcroft P."/>
            <person name="White O."/>
            <person name="Salzberg S.L."/>
            <person name="Tang P."/>
            <person name="Chiu C.-H."/>
            <person name="Lee Y.-S."/>
            <person name="Embley T.M."/>
            <person name="Coombs G.H."/>
            <person name="Mottram J.C."/>
            <person name="Tachezy J."/>
            <person name="Fraser-Liggett C.M."/>
            <person name="Johnson P.J."/>
        </authorList>
    </citation>
    <scope>NUCLEOTIDE SEQUENCE [LARGE SCALE GENOMIC DNA]</scope>
    <source>
        <strain evidence="2">G3</strain>
    </source>
</reference>
<evidence type="ECO:0000256" key="1">
    <source>
        <dbReference type="SAM" id="SignalP"/>
    </source>
</evidence>
<gene>
    <name evidence="2" type="ORF">TVAG_340450</name>
</gene>
<dbReference type="RefSeq" id="XP_001319090.1">
    <property type="nucleotide sequence ID" value="XM_001319055.1"/>
</dbReference>
<sequence length="142" mass="17031">MVTLQFLSHLMNLFIVTPLKQTHMSHIPNSNQQMIIKFLHKYHHLLIMFHQAISHKICLPLITNSLLCHHNLIPIQFLHSQHQNLITTVQPIQFLHNQRQTHIMMSQFLRHRKKKIIKFLINQTMLKIHLRHHQTQTLTNCN</sequence>
<dbReference type="InParanoid" id="A2EKF9"/>
<dbReference type="KEGG" id="tva:4764749"/>
<organism evidence="2 3">
    <name type="scientific">Trichomonas vaginalis (strain ATCC PRA-98 / G3)</name>
    <dbReference type="NCBI Taxonomy" id="412133"/>
    <lineage>
        <taxon>Eukaryota</taxon>
        <taxon>Metamonada</taxon>
        <taxon>Parabasalia</taxon>
        <taxon>Trichomonadida</taxon>
        <taxon>Trichomonadidae</taxon>
        <taxon>Trichomonas</taxon>
    </lineage>
</organism>
<keyword evidence="3" id="KW-1185">Reference proteome</keyword>
<dbReference type="VEuPathDB" id="TrichDB:TVAG_340450"/>
<feature type="chain" id="PRO_5002643454" evidence="1">
    <location>
        <begin position="19"/>
        <end position="142"/>
    </location>
</feature>
<dbReference type="Proteomes" id="UP000001542">
    <property type="component" value="Unassembled WGS sequence"/>
</dbReference>
<dbReference type="AlphaFoldDB" id="A2EKF9"/>
<accession>A2EKF9</accession>
<reference evidence="2" key="1">
    <citation type="submission" date="2006-10" db="EMBL/GenBank/DDBJ databases">
        <authorList>
            <person name="Amadeo P."/>
            <person name="Zhao Q."/>
            <person name="Wortman J."/>
            <person name="Fraser-Liggett C."/>
            <person name="Carlton J."/>
        </authorList>
    </citation>
    <scope>NUCLEOTIDE SEQUENCE</scope>
    <source>
        <strain evidence="2">G3</strain>
    </source>
</reference>
<name>A2EKF9_TRIV3</name>
<keyword evidence="1" id="KW-0732">Signal</keyword>
<dbReference type="VEuPathDB" id="TrichDB:TVAGG3_0979620"/>
<evidence type="ECO:0000313" key="2">
    <source>
        <dbReference type="EMBL" id="EAY06867.1"/>
    </source>
</evidence>